<dbReference type="Gene3D" id="2.60.120.10">
    <property type="entry name" value="Jelly Rolls"/>
    <property type="match status" value="1"/>
</dbReference>
<dbReference type="PANTHER" id="PTHR38599:SF1">
    <property type="entry name" value="CUPIN DOMAIN PROTEIN (AFU_ORTHOLOGUE AFUA_3G13620)"/>
    <property type="match status" value="1"/>
</dbReference>
<dbReference type="CDD" id="cd02234">
    <property type="entry name" value="cupin_BLR7677-like"/>
    <property type="match status" value="1"/>
</dbReference>
<accession>A0A9P7YYD6</accession>
<sequence length="140" mass="15114">MPGGVLARDLGFKEKPYNRKAPQGDTTLLYVNELQNSPGKSIVGIRVELPGGAETPPHTHGGAFVTVVVIEGQMLNKMDDNPLMVFKAGESFFEHTCCHHVVSANVSKTEKAVLLATLIVETETAKGGMNALFVIDKEYC</sequence>
<proteinExistence type="predicted"/>
<protein>
    <submittedName>
        <fullName evidence="2">Cupin domain protein</fullName>
    </submittedName>
</protein>
<dbReference type="Proteomes" id="UP000887226">
    <property type="component" value="Unassembled WGS sequence"/>
</dbReference>
<dbReference type="Pfam" id="PF07883">
    <property type="entry name" value="Cupin_2"/>
    <property type="match status" value="1"/>
</dbReference>
<dbReference type="InterPro" id="IPR013096">
    <property type="entry name" value="Cupin_2"/>
</dbReference>
<dbReference type="SUPFAM" id="SSF51182">
    <property type="entry name" value="RmlC-like cupins"/>
    <property type="match status" value="1"/>
</dbReference>
<name>A0A9P7YYD6_9HELO</name>
<organism evidence="2 3">
    <name type="scientific">Calycina marina</name>
    <dbReference type="NCBI Taxonomy" id="1763456"/>
    <lineage>
        <taxon>Eukaryota</taxon>
        <taxon>Fungi</taxon>
        <taxon>Dikarya</taxon>
        <taxon>Ascomycota</taxon>
        <taxon>Pezizomycotina</taxon>
        <taxon>Leotiomycetes</taxon>
        <taxon>Helotiales</taxon>
        <taxon>Pezizellaceae</taxon>
        <taxon>Calycina</taxon>
    </lineage>
</organism>
<dbReference type="PANTHER" id="PTHR38599">
    <property type="entry name" value="CUPIN DOMAIN PROTEIN (AFU_ORTHOLOGUE AFUA_3G13620)"/>
    <property type="match status" value="1"/>
</dbReference>
<dbReference type="InterPro" id="IPR011051">
    <property type="entry name" value="RmlC_Cupin_sf"/>
</dbReference>
<feature type="domain" description="Cupin type-2" evidence="1">
    <location>
        <begin position="46"/>
        <end position="115"/>
    </location>
</feature>
<reference evidence="2" key="1">
    <citation type="journal article" date="2021" name="IMA Fungus">
        <title>Genomic characterization of three marine fungi, including Emericellopsis atlantica sp. nov. with signatures of a generalist lifestyle and marine biomass degradation.</title>
        <authorList>
            <person name="Hagestad O.C."/>
            <person name="Hou L."/>
            <person name="Andersen J.H."/>
            <person name="Hansen E.H."/>
            <person name="Altermark B."/>
            <person name="Li C."/>
            <person name="Kuhnert E."/>
            <person name="Cox R.J."/>
            <person name="Crous P.W."/>
            <person name="Spatafora J.W."/>
            <person name="Lail K."/>
            <person name="Amirebrahimi M."/>
            <person name="Lipzen A."/>
            <person name="Pangilinan J."/>
            <person name="Andreopoulos W."/>
            <person name="Hayes R.D."/>
            <person name="Ng V."/>
            <person name="Grigoriev I.V."/>
            <person name="Jackson S.A."/>
            <person name="Sutton T.D.S."/>
            <person name="Dobson A.D.W."/>
            <person name="Rama T."/>
        </authorList>
    </citation>
    <scope>NUCLEOTIDE SEQUENCE</scope>
    <source>
        <strain evidence="2">TRa3180A</strain>
    </source>
</reference>
<dbReference type="InterPro" id="IPR014710">
    <property type="entry name" value="RmlC-like_jellyroll"/>
</dbReference>
<evidence type="ECO:0000313" key="3">
    <source>
        <dbReference type="Proteomes" id="UP000887226"/>
    </source>
</evidence>
<evidence type="ECO:0000313" key="2">
    <source>
        <dbReference type="EMBL" id="KAG9242109.1"/>
    </source>
</evidence>
<comment type="caution">
    <text evidence="2">The sequence shown here is derived from an EMBL/GenBank/DDBJ whole genome shotgun (WGS) entry which is preliminary data.</text>
</comment>
<dbReference type="AlphaFoldDB" id="A0A9P7YYD6"/>
<gene>
    <name evidence="2" type="ORF">BJ878DRAFT_188593</name>
</gene>
<keyword evidence="3" id="KW-1185">Reference proteome</keyword>
<evidence type="ECO:0000259" key="1">
    <source>
        <dbReference type="Pfam" id="PF07883"/>
    </source>
</evidence>
<dbReference type="OrthoDB" id="5793281at2759"/>
<dbReference type="EMBL" id="MU254112">
    <property type="protein sequence ID" value="KAG9242109.1"/>
    <property type="molecule type" value="Genomic_DNA"/>
</dbReference>